<comment type="caution">
    <text evidence="2">The sequence shown here is derived from an EMBL/GenBank/DDBJ whole genome shotgun (WGS) entry which is preliminary data.</text>
</comment>
<gene>
    <name evidence="2" type="ORF">M768_13690</name>
</gene>
<reference evidence="2 3" key="1">
    <citation type="journal article" date="2015" name="Sci. Rep.">
        <title>Functional and structural properties of a novel cellulosome-like multienzyme complex: efficient glycoside hydrolysis of water-insoluble 7-xylosyl-10-deacetylpaclitaxel.</title>
        <authorList>
            <person name="Dou T.Y."/>
            <person name="Luan H.W."/>
            <person name="Ge G.B."/>
            <person name="Dong M.M."/>
            <person name="Zou H.F."/>
            <person name="He Y.Q."/>
            <person name="Cui P."/>
            <person name="Wang J.Y."/>
            <person name="Hao D.C."/>
            <person name="Yang S.L."/>
            <person name="Yang L."/>
        </authorList>
    </citation>
    <scope>NUCLEOTIDE SEQUENCE [LARGE SCALE GENOMIC DNA]</scope>
    <source>
        <strain evidence="2 3">F16</strain>
    </source>
</reference>
<name>A0A0M0F4Q1_CELCE</name>
<dbReference type="Proteomes" id="UP000037387">
    <property type="component" value="Unassembled WGS sequence"/>
</dbReference>
<keyword evidence="1" id="KW-0732">Signal</keyword>
<sequence>MESYNMNARATKKLVAGGALGAMLIGTVALASAASADQVGDDQGVDVSVEIESNVEPGNLALSVASNATSLTEQDSTVDGTREFTGTLPNVTVTDTRTEVAEGAYWYVVGSASDFTGDAGTIAASNLGWAPSLVSESESGLVEAGEGVDPALEGGEGLAEQDLLVSAFDSAEVNPEGSWTANAGLTLRTAEDVAAGAYSSTITLSLFED</sequence>
<proteinExistence type="predicted"/>
<accession>A0A0M0F4Q1</accession>
<dbReference type="AlphaFoldDB" id="A0A0M0F4Q1"/>
<evidence type="ECO:0000313" key="3">
    <source>
        <dbReference type="Proteomes" id="UP000037387"/>
    </source>
</evidence>
<protein>
    <recommendedName>
        <fullName evidence="4">WxL domain-containing protein</fullName>
    </recommendedName>
</protein>
<keyword evidence="3" id="KW-1185">Reference proteome</keyword>
<evidence type="ECO:0000313" key="2">
    <source>
        <dbReference type="EMBL" id="KON72555.1"/>
    </source>
</evidence>
<feature type="signal peptide" evidence="1">
    <location>
        <begin position="1"/>
        <end position="33"/>
    </location>
</feature>
<dbReference type="EMBL" id="ATNL01000011">
    <property type="protein sequence ID" value="KON72555.1"/>
    <property type="molecule type" value="Genomic_DNA"/>
</dbReference>
<evidence type="ECO:0008006" key="4">
    <source>
        <dbReference type="Google" id="ProtNLM"/>
    </source>
</evidence>
<organism evidence="2 3">
    <name type="scientific">Cellulosimicrobium cellulans F16</name>
    <dbReference type="NCBI Taxonomy" id="1350482"/>
    <lineage>
        <taxon>Bacteria</taxon>
        <taxon>Bacillati</taxon>
        <taxon>Actinomycetota</taxon>
        <taxon>Actinomycetes</taxon>
        <taxon>Micrococcales</taxon>
        <taxon>Promicromonosporaceae</taxon>
        <taxon>Cellulosimicrobium</taxon>
    </lineage>
</organism>
<evidence type="ECO:0000256" key="1">
    <source>
        <dbReference type="SAM" id="SignalP"/>
    </source>
</evidence>
<feature type="chain" id="PRO_5005598506" description="WxL domain-containing protein" evidence="1">
    <location>
        <begin position="34"/>
        <end position="209"/>
    </location>
</feature>